<evidence type="ECO:0000256" key="1">
    <source>
        <dbReference type="SAM" id="MobiDB-lite"/>
    </source>
</evidence>
<sequence>PCDVNSTFLPPGTPAPPIEPKTPTDWTPFCDHIKFETTEFLYKHNQMSTKDINILLSLWGATVVKHGDNPPFADHKDLYDTIDSFVLGDNKLQSFKVQYTGERPSTNPPPWMDATYDVWFRDPHLSACNILGNPSVAHELNL</sequence>
<dbReference type="AlphaFoldDB" id="A0A0D0CYH1"/>
<reference evidence="2 3" key="1">
    <citation type="submission" date="2014-04" db="EMBL/GenBank/DDBJ databases">
        <authorList>
            <consortium name="DOE Joint Genome Institute"/>
            <person name="Kuo A."/>
            <person name="Kohler A."/>
            <person name="Jargeat P."/>
            <person name="Nagy L.G."/>
            <person name="Floudas D."/>
            <person name="Copeland A."/>
            <person name="Barry K.W."/>
            <person name="Cichocki N."/>
            <person name="Veneault-Fourrey C."/>
            <person name="LaButti K."/>
            <person name="Lindquist E.A."/>
            <person name="Lipzen A."/>
            <person name="Lundell T."/>
            <person name="Morin E."/>
            <person name="Murat C."/>
            <person name="Sun H."/>
            <person name="Tunlid A."/>
            <person name="Henrissat B."/>
            <person name="Grigoriev I.V."/>
            <person name="Hibbett D.S."/>
            <person name="Martin F."/>
            <person name="Nordberg H.P."/>
            <person name="Cantor M.N."/>
            <person name="Hua S.X."/>
        </authorList>
    </citation>
    <scope>NUCLEOTIDE SEQUENCE [LARGE SCALE GENOMIC DNA]</scope>
    <source>
        <strain evidence="2 3">Ve08.2h10</strain>
    </source>
</reference>
<dbReference type="OrthoDB" id="3199698at2759"/>
<evidence type="ECO:0000313" key="2">
    <source>
        <dbReference type="EMBL" id="KIK80693.1"/>
    </source>
</evidence>
<protein>
    <submittedName>
        <fullName evidence="2">Uncharacterized protein</fullName>
    </submittedName>
</protein>
<dbReference type="EMBL" id="KN825957">
    <property type="protein sequence ID" value="KIK80693.1"/>
    <property type="molecule type" value="Genomic_DNA"/>
</dbReference>
<evidence type="ECO:0000313" key="3">
    <source>
        <dbReference type="Proteomes" id="UP000054538"/>
    </source>
</evidence>
<proteinExistence type="predicted"/>
<accession>A0A0D0CYH1</accession>
<feature type="region of interest" description="Disordered" evidence="1">
    <location>
        <begin position="1"/>
        <end position="23"/>
    </location>
</feature>
<dbReference type="InParanoid" id="A0A0D0CYH1"/>
<organism evidence="2 3">
    <name type="scientific">Paxillus rubicundulus Ve08.2h10</name>
    <dbReference type="NCBI Taxonomy" id="930991"/>
    <lineage>
        <taxon>Eukaryota</taxon>
        <taxon>Fungi</taxon>
        <taxon>Dikarya</taxon>
        <taxon>Basidiomycota</taxon>
        <taxon>Agaricomycotina</taxon>
        <taxon>Agaricomycetes</taxon>
        <taxon>Agaricomycetidae</taxon>
        <taxon>Boletales</taxon>
        <taxon>Paxilineae</taxon>
        <taxon>Paxillaceae</taxon>
        <taxon>Paxillus</taxon>
    </lineage>
</organism>
<gene>
    <name evidence="2" type="ORF">PAXRUDRAFT_157996</name>
</gene>
<dbReference type="Pfam" id="PF18759">
    <property type="entry name" value="Plavaka"/>
    <property type="match status" value="1"/>
</dbReference>
<dbReference type="InterPro" id="IPR041078">
    <property type="entry name" value="Plavaka"/>
</dbReference>
<dbReference type="HOGENOM" id="CLU_006344_7_3_1"/>
<name>A0A0D0CYH1_9AGAM</name>
<dbReference type="Proteomes" id="UP000054538">
    <property type="component" value="Unassembled WGS sequence"/>
</dbReference>
<reference evidence="3" key="2">
    <citation type="submission" date="2015-01" db="EMBL/GenBank/DDBJ databases">
        <title>Evolutionary Origins and Diversification of the Mycorrhizal Mutualists.</title>
        <authorList>
            <consortium name="DOE Joint Genome Institute"/>
            <consortium name="Mycorrhizal Genomics Consortium"/>
            <person name="Kohler A."/>
            <person name="Kuo A."/>
            <person name="Nagy L.G."/>
            <person name="Floudas D."/>
            <person name="Copeland A."/>
            <person name="Barry K.W."/>
            <person name="Cichocki N."/>
            <person name="Veneault-Fourrey C."/>
            <person name="LaButti K."/>
            <person name="Lindquist E.A."/>
            <person name="Lipzen A."/>
            <person name="Lundell T."/>
            <person name="Morin E."/>
            <person name="Murat C."/>
            <person name="Riley R."/>
            <person name="Ohm R."/>
            <person name="Sun H."/>
            <person name="Tunlid A."/>
            <person name="Henrissat B."/>
            <person name="Grigoriev I.V."/>
            <person name="Hibbett D.S."/>
            <person name="Martin F."/>
        </authorList>
    </citation>
    <scope>NUCLEOTIDE SEQUENCE [LARGE SCALE GENOMIC DNA]</scope>
    <source>
        <strain evidence="3">Ve08.2h10</strain>
    </source>
</reference>
<feature type="non-terminal residue" evidence="2">
    <location>
        <position position="1"/>
    </location>
</feature>
<dbReference type="STRING" id="930991.A0A0D0CYH1"/>
<feature type="compositionally biased region" description="Pro residues" evidence="1">
    <location>
        <begin position="11"/>
        <end position="20"/>
    </location>
</feature>
<keyword evidence="3" id="KW-1185">Reference proteome</keyword>